<evidence type="ECO:0000313" key="2">
    <source>
        <dbReference type="EMBL" id="SEB37246.1"/>
    </source>
</evidence>
<feature type="region of interest" description="Disordered" evidence="1">
    <location>
        <begin position="75"/>
        <end position="110"/>
    </location>
</feature>
<evidence type="ECO:0000313" key="3">
    <source>
        <dbReference type="Proteomes" id="UP000183407"/>
    </source>
</evidence>
<name>A0A1H4IUF7_RHOJO</name>
<accession>A0A1H4IUF7</accession>
<gene>
    <name evidence="2" type="ORF">SAMN04490220_0488</name>
</gene>
<dbReference type="AlphaFoldDB" id="A0A1H4IUF7"/>
<sequence length="110" mass="11455">MESCYSGLSLRSERALPVGGREVEEPGRFGQLKCREVPLMAGDDGRALGHPAVVGGKDLQVHTIAHELVTDAHPGVTGFGLGDPDPQQRQPAQLSAGADGVLSLRTTDAA</sequence>
<reference evidence="3" key="1">
    <citation type="submission" date="2016-10" db="EMBL/GenBank/DDBJ databases">
        <authorList>
            <person name="Varghese N."/>
        </authorList>
    </citation>
    <scope>NUCLEOTIDE SEQUENCE [LARGE SCALE GENOMIC DNA]</scope>
    <source>
        <strain evidence="3">DSM 44719</strain>
    </source>
</reference>
<evidence type="ECO:0000256" key="1">
    <source>
        <dbReference type="SAM" id="MobiDB-lite"/>
    </source>
</evidence>
<proteinExistence type="predicted"/>
<organism evidence="2 3">
    <name type="scientific">Rhodococcus jostii</name>
    <dbReference type="NCBI Taxonomy" id="132919"/>
    <lineage>
        <taxon>Bacteria</taxon>
        <taxon>Bacillati</taxon>
        <taxon>Actinomycetota</taxon>
        <taxon>Actinomycetes</taxon>
        <taxon>Mycobacteriales</taxon>
        <taxon>Nocardiaceae</taxon>
        <taxon>Rhodococcus</taxon>
    </lineage>
</organism>
<dbReference type="EMBL" id="FNTL01000002">
    <property type="protein sequence ID" value="SEB37246.1"/>
    <property type="molecule type" value="Genomic_DNA"/>
</dbReference>
<protein>
    <submittedName>
        <fullName evidence="2">Uncharacterized protein</fullName>
    </submittedName>
</protein>
<dbReference type="Proteomes" id="UP000183407">
    <property type="component" value="Unassembled WGS sequence"/>
</dbReference>